<protein>
    <recommendedName>
        <fullName evidence="4">Carbohydrate-binding module family 19 domain-containing protein</fullName>
    </recommendedName>
</protein>
<evidence type="ECO:0008006" key="4">
    <source>
        <dbReference type="Google" id="ProtNLM"/>
    </source>
</evidence>
<accession>A0A2V1E492</accession>
<evidence type="ECO:0000256" key="1">
    <source>
        <dbReference type="SAM" id="SignalP"/>
    </source>
</evidence>
<feature type="chain" id="PRO_5015846943" description="Carbohydrate-binding module family 19 domain-containing protein" evidence="1">
    <location>
        <begin position="24"/>
        <end position="202"/>
    </location>
</feature>
<organism evidence="2 3">
    <name type="scientific">Periconia macrospinosa</name>
    <dbReference type="NCBI Taxonomy" id="97972"/>
    <lineage>
        <taxon>Eukaryota</taxon>
        <taxon>Fungi</taxon>
        <taxon>Dikarya</taxon>
        <taxon>Ascomycota</taxon>
        <taxon>Pezizomycotina</taxon>
        <taxon>Dothideomycetes</taxon>
        <taxon>Pleosporomycetidae</taxon>
        <taxon>Pleosporales</taxon>
        <taxon>Massarineae</taxon>
        <taxon>Periconiaceae</taxon>
        <taxon>Periconia</taxon>
    </lineage>
</organism>
<dbReference type="EMBL" id="KZ805316">
    <property type="protein sequence ID" value="PVI05146.1"/>
    <property type="molecule type" value="Genomic_DNA"/>
</dbReference>
<reference evidence="2 3" key="1">
    <citation type="journal article" date="2018" name="Sci. Rep.">
        <title>Comparative genomics provides insights into the lifestyle and reveals functional heterogeneity of dark septate endophytic fungi.</title>
        <authorList>
            <person name="Knapp D.G."/>
            <person name="Nemeth J.B."/>
            <person name="Barry K."/>
            <person name="Hainaut M."/>
            <person name="Henrissat B."/>
            <person name="Johnson J."/>
            <person name="Kuo A."/>
            <person name="Lim J.H.P."/>
            <person name="Lipzen A."/>
            <person name="Nolan M."/>
            <person name="Ohm R.A."/>
            <person name="Tamas L."/>
            <person name="Grigoriev I.V."/>
            <person name="Spatafora J.W."/>
            <person name="Nagy L.G."/>
            <person name="Kovacs G.M."/>
        </authorList>
    </citation>
    <scope>NUCLEOTIDE SEQUENCE [LARGE SCALE GENOMIC DNA]</scope>
    <source>
        <strain evidence="2 3">DSE2036</strain>
    </source>
</reference>
<proteinExistence type="predicted"/>
<dbReference type="PANTHER" id="PTHR39599">
    <property type="entry name" value="GPI-ANCHORED PROTEIN (EUROFUNG)-RELATED-RELATED"/>
    <property type="match status" value="1"/>
</dbReference>
<gene>
    <name evidence="2" type="ORF">DM02DRAFT_127848</name>
</gene>
<sequence length="202" mass="21067">MNIMRLPSYFCGAFPLLISSAFANPDAEPQTYSNNAPFSGAIYIVDGNGQHVTTQSSNLCPNTASISCGDINQWGWCCPSGYTCVQPANQNSILGCCPAGGNCAGSVNVASIQTVTVAAPPQQPTVAVQPQQTTVAVYPPPQAGYCATLTMNGPGLPTTTQGTCGTILIVNEGTHNLKTIGYSITGTIVLLHIALGRMFHWI</sequence>
<feature type="signal peptide" evidence="1">
    <location>
        <begin position="1"/>
        <end position="23"/>
    </location>
</feature>
<dbReference type="Proteomes" id="UP000244855">
    <property type="component" value="Unassembled WGS sequence"/>
</dbReference>
<keyword evidence="1" id="KW-0732">Signal</keyword>
<keyword evidence="3" id="KW-1185">Reference proteome</keyword>
<name>A0A2V1E492_9PLEO</name>
<dbReference type="AlphaFoldDB" id="A0A2V1E492"/>
<evidence type="ECO:0000313" key="3">
    <source>
        <dbReference type="Proteomes" id="UP000244855"/>
    </source>
</evidence>
<dbReference type="OrthoDB" id="2426396at2759"/>
<dbReference type="PANTHER" id="PTHR39599:SF1">
    <property type="entry name" value="GPI-ANCHORED PROTEIN (EUROFUNG)"/>
    <property type="match status" value="1"/>
</dbReference>
<evidence type="ECO:0000313" key="2">
    <source>
        <dbReference type="EMBL" id="PVI05146.1"/>
    </source>
</evidence>